<dbReference type="AlphaFoldDB" id="Q8KFM3"/>
<gene>
    <name evidence="1" type="ordered locus">CT0300</name>
</gene>
<dbReference type="HOGENOM" id="CLU_3372832_0_0_10"/>
<dbReference type="KEGG" id="cte:CT0300"/>
<name>Q8KFM3_CHLTE</name>
<proteinExistence type="predicted"/>
<dbReference type="Proteomes" id="UP000001007">
    <property type="component" value="Chromosome"/>
</dbReference>
<accession>Q8KFM3</accession>
<organism evidence="1 2">
    <name type="scientific">Chlorobaculum tepidum (strain ATCC 49652 / DSM 12025 / NBRC 103806 / TLS)</name>
    <name type="common">Chlorobium tepidum</name>
    <dbReference type="NCBI Taxonomy" id="194439"/>
    <lineage>
        <taxon>Bacteria</taxon>
        <taxon>Pseudomonadati</taxon>
        <taxon>Chlorobiota</taxon>
        <taxon>Chlorobiia</taxon>
        <taxon>Chlorobiales</taxon>
        <taxon>Chlorobiaceae</taxon>
        <taxon>Chlorobaculum</taxon>
    </lineage>
</organism>
<reference evidence="1 2" key="1">
    <citation type="journal article" date="2002" name="Proc. Natl. Acad. Sci. U.S.A.">
        <title>The complete genome sequence of Chlorobium tepidum TLS, a photosynthetic, anaerobic, green-sulfur bacterium.</title>
        <authorList>
            <person name="Eisen J.A."/>
            <person name="Nelson K.E."/>
            <person name="Paulsen I.T."/>
            <person name="Heidelberg J.F."/>
            <person name="Wu M."/>
            <person name="Dodson R.J."/>
            <person name="Deboy R."/>
            <person name="Gwinn M.L."/>
            <person name="Nelson W.C."/>
            <person name="Haft D.H."/>
            <person name="Hickey E.K."/>
            <person name="Peterson J.D."/>
            <person name="Durkin A.S."/>
            <person name="Kolonay J.L."/>
            <person name="Yang F."/>
            <person name="Holt I."/>
            <person name="Umayam L.A."/>
            <person name="Mason T."/>
            <person name="Brenner M."/>
            <person name="Shea T.P."/>
            <person name="Parksey D."/>
            <person name="Nierman W.C."/>
            <person name="Feldblyum T.V."/>
            <person name="Hansen C.L."/>
            <person name="Craven M.B."/>
            <person name="Radune D."/>
            <person name="Vamathevan J."/>
            <person name="Khouri H."/>
            <person name="White O."/>
            <person name="Gruber T.M."/>
            <person name="Ketchum K.A."/>
            <person name="Venter J.C."/>
            <person name="Tettelin H."/>
            <person name="Bryant D.A."/>
            <person name="Fraser C.M."/>
        </authorList>
    </citation>
    <scope>NUCLEOTIDE SEQUENCE [LARGE SCALE GENOMIC DNA]</scope>
    <source>
        <strain evidence="2">ATCC 49652 / DSM 12025 / NBRC 103806 / TLS</strain>
    </source>
</reference>
<sequence>MDRQTGECPILRLAGGDEMTGKRYLDEIFTVSLR</sequence>
<dbReference type="EnsemblBacteria" id="AAM71546">
    <property type="protein sequence ID" value="AAM71546"/>
    <property type="gene ID" value="CT0300"/>
</dbReference>
<keyword evidence="2" id="KW-1185">Reference proteome</keyword>
<protein>
    <submittedName>
        <fullName evidence="1">Uncharacterized protein</fullName>
    </submittedName>
</protein>
<evidence type="ECO:0000313" key="2">
    <source>
        <dbReference type="Proteomes" id="UP000001007"/>
    </source>
</evidence>
<dbReference type="EMBL" id="AE006470">
    <property type="protein sequence ID" value="AAM71546.1"/>
    <property type="molecule type" value="Genomic_DNA"/>
</dbReference>
<evidence type="ECO:0000313" key="1">
    <source>
        <dbReference type="EMBL" id="AAM71546.1"/>
    </source>
</evidence>